<sequence>MSQVLSETAARSRVDPSEWKKGESYARGLTNLSVRPAGQGREFRAVAHGREPYRVSVTVQGGKVVGSACSCPVGGGGCKHVAALLNKLSGTPERDFIPLPALDDLLAELEAPALRRLVERMLAREPELETLVYAQTGRSVPTGDLQARLNAAFNAMTASYNHYEQWDSEDGPDTEAIDALLEELDQRRARLPDIDETETEALASAYVSVLDGVDAFYERHDIDYGLDDVQEEGLLGLYDLFVNAELEGDVRKDALETVRNEIATHRASFDRDEFFDFYSVLTGDEQQEIFSLIEALSRKGEGYQRKRYLAALLELRGGEASDEDTEALLRTEYNPTGLIVFLLERGRVTEAVQALPKHRIPFASLRPAFEKANALPLLEEAALKAQSWDKQDALLWLHDLYRETKREQQATALAREQAQDSPSAGWFTRLKQFSPDWVNDRDEIIRKLWTKEQVRHELLRLLVDEGLADQAYALLDNEERSARGLLLVARLPELDAQRAALLYLRAGKVLIVPRGRSAYAQAADVLKELIPRVGLEEAKTLVATHFPERQRLPALREELHKAGLL</sequence>
<dbReference type="Pfam" id="PF04434">
    <property type="entry name" value="SWIM"/>
    <property type="match status" value="1"/>
</dbReference>
<gene>
    <name evidence="3" type="ORF">ACFOPQ_12775</name>
</gene>
<organism evidence="3 4">
    <name type="scientific">Deinococcus antarcticus</name>
    <dbReference type="NCBI Taxonomy" id="1298767"/>
    <lineage>
        <taxon>Bacteria</taxon>
        <taxon>Thermotogati</taxon>
        <taxon>Deinococcota</taxon>
        <taxon>Deinococci</taxon>
        <taxon>Deinococcales</taxon>
        <taxon>Deinococcaceae</taxon>
        <taxon>Deinococcus</taxon>
    </lineage>
</organism>
<evidence type="ECO:0000259" key="2">
    <source>
        <dbReference type="PROSITE" id="PS50966"/>
    </source>
</evidence>
<keyword evidence="1" id="KW-0479">Metal-binding</keyword>
<comment type="caution">
    <text evidence="3">The sequence shown here is derived from an EMBL/GenBank/DDBJ whole genome shotgun (WGS) entry which is preliminary data.</text>
</comment>
<evidence type="ECO:0000313" key="4">
    <source>
        <dbReference type="Proteomes" id="UP001595748"/>
    </source>
</evidence>
<proteinExistence type="predicted"/>
<dbReference type="InterPro" id="IPR007527">
    <property type="entry name" value="Znf_SWIM"/>
</dbReference>
<dbReference type="RefSeq" id="WP_380078727.1">
    <property type="nucleotide sequence ID" value="NZ_JBHRZF010000153.1"/>
</dbReference>
<evidence type="ECO:0000256" key="1">
    <source>
        <dbReference type="PROSITE-ProRule" id="PRU00325"/>
    </source>
</evidence>
<dbReference type="Proteomes" id="UP001595748">
    <property type="component" value="Unassembled WGS sequence"/>
</dbReference>
<dbReference type="EMBL" id="JBHRZF010000153">
    <property type="protein sequence ID" value="MFC3861634.1"/>
    <property type="molecule type" value="Genomic_DNA"/>
</dbReference>
<keyword evidence="4" id="KW-1185">Reference proteome</keyword>
<keyword evidence="1" id="KW-0862">Zinc</keyword>
<feature type="domain" description="SWIM-type" evidence="2">
    <location>
        <begin position="53"/>
        <end position="89"/>
    </location>
</feature>
<reference evidence="4" key="1">
    <citation type="journal article" date="2019" name="Int. J. Syst. Evol. Microbiol.">
        <title>The Global Catalogue of Microorganisms (GCM) 10K type strain sequencing project: providing services to taxonomists for standard genome sequencing and annotation.</title>
        <authorList>
            <consortium name="The Broad Institute Genomics Platform"/>
            <consortium name="The Broad Institute Genome Sequencing Center for Infectious Disease"/>
            <person name="Wu L."/>
            <person name="Ma J."/>
        </authorList>
    </citation>
    <scope>NUCLEOTIDE SEQUENCE [LARGE SCALE GENOMIC DNA]</scope>
    <source>
        <strain evidence="4">CCTCC AB 2013263</strain>
    </source>
</reference>
<protein>
    <submittedName>
        <fullName evidence="3">SWIM zinc finger domain-containing protein</fullName>
    </submittedName>
</protein>
<keyword evidence="1" id="KW-0863">Zinc-finger</keyword>
<evidence type="ECO:0000313" key="3">
    <source>
        <dbReference type="EMBL" id="MFC3861634.1"/>
    </source>
</evidence>
<dbReference type="PROSITE" id="PS50966">
    <property type="entry name" value="ZF_SWIM"/>
    <property type="match status" value="1"/>
</dbReference>
<name>A0ABV8A854_9DEIO</name>
<accession>A0ABV8A854</accession>